<dbReference type="AlphaFoldDB" id="X6NUJ0"/>
<feature type="chain" id="PRO_5004975777" evidence="1">
    <location>
        <begin position="28"/>
        <end position="266"/>
    </location>
</feature>
<evidence type="ECO:0000313" key="2">
    <source>
        <dbReference type="EMBL" id="ETO29588.1"/>
    </source>
</evidence>
<protein>
    <submittedName>
        <fullName evidence="2">Uncharacterized protein</fullName>
    </submittedName>
</protein>
<feature type="signal peptide" evidence="1">
    <location>
        <begin position="1"/>
        <end position="27"/>
    </location>
</feature>
<evidence type="ECO:0000256" key="1">
    <source>
        <dbReference type="SAM" id="SignalP"/>
    </source>
</evidence>
<name>X6NUJ0_RETFI</name>
<accession>X6NUJ0</accession>
<keyword evidence="3" id="KW-1185">Reference proteome</keyword>
<sequence length="266" mass="30667">MCTTSYVGYCVFVLQLYVCLFIAKVEKDPSCDYCEKPGPHIKTVNTSCVKKFKCALKLGLEAGLKTIEDYVREGFPDINGPKEVREGLFFFLCCFKKCKGVTKFIKNEPELDLELSDIYGVSYKNDFEEVYLLGEWTLQPYRVNDAPVWHKKDEYDRGLILYKYGHTPREKRWMVGTEVESDAGYVYSSSDTNNPILLGDTWLHYHGQSQAWLSLHAFRFSPRSTLRPQVQSIIPHHNAEKVSPIHIIEIKFTHPLEPGNGFIQFC</sequence>
<proteinExistence type="predicted"/>
<comment type="caution">
    <text evidence="2">The sequence shown here is derived from an EMBL/GenBank/DDBJ whole genome shotgun (WGS) entry which is preliminary data.</text>
</comment>
<gene>
    <name evidence="2" type="ORF">RFI_07531</name>
</gene>
<organism evidence="2 3">
    <name type="scientific">Reticulomyxa filosa</name>
    <dbReference type="NCBI Taxonomy" id="46433"/>
    <lineage>
        <taxon>Eukaryota</taxon>
        <taxon>Sar</taxon>
        <taxon>Rhizaria</taxon>
        <taxon>Retaria</taxon>
        <taxon>Foraminifera</taxon>
        <taxon>Monothalamids</taxon>
        <taxon>Reticulomyxidae</taxon>
        <taxon>Reticulomyxa</taxon>
    </lineage>
</organism>
<keyword evidence="1" id="KW-0732">Signal</keyword>
<reference evidence="2 3" key="1">
    <citation type="journal article" date="2013" name="Curr. Biol.">
        <title>The Genome of the Foraminiferan Reticulomyxa filosa.</title>
        <authorList>
            <person name="Glockner G."/>
            <person name="Hulsmann N."/>
            <person name="Schleicher M."/>
            <person name="Noegel A.A."/>
            <person name="Eichinger L."/>
            <person name="Gallinger C."/>
            <person name="Pawlowski J."/>
            <person name="Sierra R."/>
            <person name="Euteneuer U."/>
            <person name="Pillet L."/>
            <person name="Moustafa A."/>
            <person name="Platzer M."/>
            <person name="Groth M."/>
            <person name="Szafranski K."/>
            <person name="Schliwa M."/>
        </authorList>
    </citation>
    <scope>NUCLEOTIDE SEQUENCE [LARGE SCALE GENOMIC DNA]</scope>
</reference>
<dbReference type="Proteomes" id="UP000023152">
    <property type="component" value="Unassembled WGS sequence"/>
</dbReference>
<evidence type="ECO:0000313" key="3">
    <source>
        <dbReference type="Proteomes" id="UP000023152"/>
    </source>
</evidence>
<dbReference type="EMBL" id="ASPP01005964">
    <property type="protein sequence ID" value="ETO29588.1"/>
    <property type="molecule type" value="Genomic_DNA"/>
</dbReference>